<comment type="caution">
    <text evidence="2">The sequence shown here is derived from an EMBL/GenBank/DDBJ whole genome shotgun (WGS) entry which is preliminary data.</text>
</comment>
<dbReference type="Proteomes" id="UP000886595">
    <property type="component" value="Unassembled WGS sequence"/>
</dbReference>
<dbReference type="AlphaFoldDB" id="A0A8X8AY24"/>
<sequence>MQRRDGLRVTFFEDSEAEIQIGRQRDCRDSEAESRIGRETSGLGAGETEPEREEMKLSEEETKRRMEEETKRRTLRHRNGSGEMKLSEESNSQS</sequence>
<proteinExistence type="predicted"/>
<evidence type="ECO:0000256" key="1">
    <source>
        <dbReference type="SAM" id="MobiDB-lite"/>
    </source>
</evidence>
<evidence type="ECO:0000313" key="3">
    <source>
        <dbReference type="Proteomes" id="UP000886595"/>
    </source>
</evidence>
<feature type="region of interest" description="Disordered" evidence="1">
    <location>
        <begin position="21"/>
        <end position="94"/>
    </location>
</feature>
<organism evidence="2 3">
    <name type="scientific">Brassica carinata</name>
    <name type="common">Ethiopian mustard</name>
    <name type="synonym">Abyssinian cabbage</name>
    <dbReference type="NCBI Taxonomy" id="52824"/>
    <lineage>
        <taxon>Eukaryota</taxon>
        <taxon>Viridiplantae</taxon>
        <taxon>Streptophyta</taxon>
        <taxon>Embryophyta</taxon>
        <taxon>Tracheophyta</taxon>
        <taxon>Spermatophyta</taxon>
        <taxon>Magnoliopsida</taxon>
        <taxon>eudicotyledons</taxon>
        <taxon>Gunneridae</taxon>
        <taxon>Pentapetalae</taxon>
        <taxon>rosids</taxon>
        <taxon>malvids</taxon>
        <taxon>Brassicales</taxon>
        <taxon>Brassicaceae</taxon>
        <taxon>Brassiceae</taxon>
        <taxon>Brassica</taxon>
    </lineage>
</organism>
<accession>A0A8X8AY24</accession>
<name>A0A8X8AY24_BRACI</name>
<protein>
    <submittedName>
        <fullName evidence="2">Uncharacterized protein</fullName>
    </submittedName>
</protein>
<reference evidence="2 3" key="1">
    <citation type="submission" date="2020-02" db="EMBL/GenBank/DDBJ databases">
        <authorList>
            <person name="Ma Q."/>
            <person name="Huang Y."/>
            <person name="Song X."/>
            <person name="Pei D."/>
        </authorList>
    </citation>
    <scope>NUCLEOTIDE SEQUENCE [LARGE SCALE GENOMIC DNA]</scope>
    <source>
        <strain evidence="2">Sxm20200214</strain>
        <tissue evidence="2">Leaf</tissue>
    </source>
</reference>
<evidence type="ECO:0000313" key="2">
    <source>
        <dbReference type="EMBL" id="KAG2316944.1"/>
    </source>
</evidence>
<keyword evidence="3" id="KW-1185">Reference proteome</keyword>
<gene>
    <name evidence="2" type="ORF">Bca52824_020066</name>
</gene>
<dbReference type="EMBL" id="JAAMPC010000004">
    <property type="protein sequence ID" value="KAG2316944.1"/>
    <property type="molecule type" value="Genomic_DNA"/>
</dbReference>
<feature type="compositionally biased region" description="Basic and acidic residues" evidence="1">
    <location>
        <begin position="53"/>
        <end position="72"/>
    </location>
</feature>
<feature type="compositionally biased region" description="Basic and acidic residues" evidence="1">
    <location>
        <begin position="23"/>
        <end position="38"/>
    </location>
</feature>